<evidence type="ECO:0000313" key="5">
    <source>
        <dbReference type="Proteomes" id="UP001597282"/>
    </source>
</evidence>
<feature type="domain" description="PrcB C-terminal" evidence="3">
    <location>
        <begin position="217"/>
        <end position="273"/>
    </location>
</feature>
<comment type="caution">
    <text evidence="4">The sequence shown here is derived from an EMBL/GenBank/DDBJ whole genome shotgun (WGS) entry which is preliminary data.</text>
</comment>
<feature type="signal peptide" evidence="2">
    <location>
        <begin position="1"/>
        <end position="18"/>
    </location>
</feature>
<gene>
    <name evidence="4" type="ORF">ACFQ4Y_00105</name>
</gene>
<dbReference type="EMBL" id="JBHTNU010000001">
    <property type="protein sequence ID" value="MFD1425337.1"/>
    <property type="molecule type" value="Genomic_DNA"/>
</dbReference>
<evidence type="ECO:0000256" key="2">
    <source>
        <dbReference type="SAM" id="SignalP"/>
    </source>
</evidence>
<dbReference type="GO" id="GO:0008233">
    <property type="term" value="F:peptidase activity"/>
    <property type="evidence" value="ECO:0007669"/>
    <property type="project" value="UniProtKB-KW"/>
</dbReference>
<feature type="region of interest" description="Disordered" evidence="1">
    <location>
        <begin position="151"/>
        <end position="192"/>
    </location>
</feature>
<accession>A0ABW4C3P5</accession>
<protein>
    <submittedName>
        <fullName evidence="4">Protease complex subunit PrcB family protein</fullName>
    </submittedName>
</protein>
<dbReference type="RefSeq" id="WP_380161999.1">
    <property type="nucleotide sequence ID" value="NZ_JBHTNU010000001.1"/>
</dbReference>
<proteinExistence type="predicted"/>
<dbReference type="PROSITE" id="PS51257">
    <property type="entry name" value="PROKAR_LIPOPROTEIN"/>
    <property type="match status" value="1"/>
</dbReference>
<evidence type="ECO:0000256" key="1">
    <source>
        <dbReference type="SAM" id="MobiDB-lite"/>
    </source>
</evidence>
<keyword evidence="2" id="KW-0732">Signal</keyword>
<dbReference type="GO" id="GO:0006508">
    <property type="term" value="P:proteolysis"/>
    <property type="evidence" value="ECO:0007669"/>
    <property type="project" value="UniProtKB-KW"/>
</dbReference>
<reference evidence="5" key="1">
    <citation type="journal article" date="2019" name="Int. J. Syst. Evol. Microbiol.">
        <title>The Global Catalogue of Microorganisms (GCM) 10K type strain sequencing project: providing services to taxonomists for standard genome sequencing and annotation.</title>
        <authorList>
            <consortium name="The Broad Institute Genomics Platform"/>
            <consortium name="The Broad Institute Genome Sequencing Center for Infectious Disease"/>
            <person name="Wu L."/>
            <person name="Ma J."/>
        </authorList>
    </citation>
    <scope>NUCLEOTIDE SEQUENCE [LARGE SCALE GENOMIC DNA]</scope>
    <source>
        <strain evidence="5">S1</strain>
    </source>
</reference>
<sequence length="300" mass="33308">MQNWKVTLLMFTMFALIASGCGIPFLSDNAQGGKGDSWEPLSFRKESPSNLPDEVKQRQEKVRHATRDSFSHTEVISGDRTYLILALGQRPTGGYSIQIKQVVQKGNVIQVHGQEVPPAEDAFTTQAFSTPSTVISLSTPKEEVKFDYQIEETEKPQSPSSKKNTSAVPVDDPETRKLDVRSEPQLASLPDPVKQKVAEFRSRLHGGETVIHHEHQTYLIIALGQRPSGGYGVALDSVLQKERKIHVYARETTPAPDSFSLSALTHPVHVFSLDKLEQPMEFTFHVQTKSSPSEGGETHH</sequence>
<dbReference type="Pfam" id="PF14343">
    <property type="entry name" value="PrcB_C"/>
    <property type="match status" value="2"/>
</dbReference>
<keyword evidence="5" id="KW-1185">Reference proteome</keyword>
<dbReference type="InterPro" id="IPR025748">
    <property type="entry name" value="PrcB_C_dom"/>
</dbReference>
<feature type="compositionally biased region" description="Basic and acidic residues" evidence="1">
    <location>
        <begin position="173"/>
        <end position="182"/>
    </location>
</feature>
<dbReference type="Proteomes" id="UP001597282">
    <property type="component" value="Unassembled WGS sequence"/>
</dbReference>
<feature type="compositionally biased region" description="Polar residues" evidence="1">
    <location>
        <begin position="156"/>
        <end position="167"/>
    </location>
</feature>
<keyword evidence="4" id="KW-0645">Protease</keyword>
<organism evidence="4 5">
    <name type="scientific">Kroppenstedtia sanguinis</name>
    <dbReference type="NCBI Taxonomy" id="1380684"/>
    <lineage>
        <taxon>Bacteria</taxon>
        <taxon>Bacillati</taxon>
        <taxon>Bacillota</taxon>
        <taxon>Bacilli</taxon>
        <taxon>Bacillales</taxon>
        <taxon>Thermoactinomycetaceae</taxon>
        <taxon>Kroppenstedtia</taxon>
    </lineage>
</organism>
<feature type="domain" description="PrcB C-terminal" evidence="3">
    <location>
        <begin position="81"/>
        <end position="137"/>
    </location>
</feature>
<feature type="chain" id="PRO_5046519057" evidence="2">
    <location>
        <begin position="19"/>
        <end position="300"/>
    </location>
</feature>
<evidence type="ECO:0000313" key="4">
    <source>
        <dbReference type="EMBL" id="MFD1425337.1"/>
    </source>
</evidence>
<name>A0ABW4C3P5_9BACL</name>
<keyword evidence="4" id="KW-0378">Hydrolase</keyword>
<evidence type="ECO:0000259" key="3">
    <source>
        <dbReference type="Pfam" id="PF14343"/>
    </source>
</evidence>